<dbReference type="SUPFAM" id="SSF49879">
    <property type="entry name" value="SMAD/FHA domain"/>
    <property type="match status" value="1"/>
</dbReference>
<dbReference type="Proteomes" id="UP000014200">
    <property type="component" value="Unassembled WGS sequence"/>
</dbReference>
<dbReference type="AlphaFoldDB" id="R9HYN6"/>
<accession>R9HYN6</accession>
<reference evidence="5 7" key="2">
    <citation type="submission" date="2019-04" db="EMBL/GenBank/DDBJ databases">
        <title>Microbes associate with the intestines of laboratory mice.</title>
        <authorList>
            <person name="Navarre W."/>
            <person name="Wong E."/>
            <person name="Huang K."/>
            <person name="Tropini C."/>
            <person name="Ng K."/>
            <person name="Yu B."/>
        </authorList>
    </citation>
    <scope>NUCLEOTIDE SEQUENCE [LARGE SCALE GENOMIC DNA]</scope>
    <source>
        <strain evidence="5 7">NM22_B1</strain>
    </source>
</reference>
<dbReference type="Gene3D" id="2.60.200.20">
    <property type="match status" value="1"/>
</dbReference>
<evidence type="ECO:0000259" key="3">
    <source>
        <dbReference type="Pfam" id="PF12773"/>
    </source>
</evidence>
<evidence type="ECO:0000313" key="6">
    <source>
        <dbReference type="Proteomes" id="UP000014200"/>
    </source>
</evidence>
<reference evidence="4 6" key="1">
    <citation type="submission" date="2013-04" db="EMBL/GenBank/DDBJ databases">
        <title>The Genome Sequence of Bacteroides massiliensis dnLKV3.</title>
        <authorList>
            <consortium name="The Broad Institute Genomics Platform"/>
            <consortium name="The Broad Institute Genome Sequencing Center for Infectious Disease"/>
            <person name="Earl A."/>
            <person name="Xavier R."/>
            <person name="Kuhn K."/>
            <person name="Stappenbeck T."/>
            <person name="Walker B."/>
            <person name="Young S."/>
            <person name="Zeng Q."/>
            <person name="Gargeya S."/>
            <person name="Fitzgerald M."/>
            <person name="Haas B."/>
            <person name="Abouelleil A."/>
            <person name="Allen A.W."/>
            <person name="Alvarado L."/>
            <person name="Arachchi H.M."/>
            <person name="Berlin A.M."/>
            <person name="Chapman S.B."/>
            <person name="Gainer-Dewar J."/>
            <person name="Goldberg J."/>
            <person name="Griggs A."/>
            <person name="Gujja S."/>
            <person name="Hansen M."/>
            <person name="Howarth C."/>
            <person name="Imamovic A."/>
            <person name="Ireland A."/>
            <person name="Larimer J."/>
            <person name="McCowan C."/>
            <person name="Murphy C."/>
            <person name="Pearson M."/>
            <person name="Poon T.W."/>
            <person name="Priest M."/>
            <person name="Roberts A."/>
            <person name="Saif S."/>
            <person name="Shea T."/>
            <person name="Sisk P."/>
            <person name="Sykes S."/>
            <person name="Wortman J."/>
            <person name="Nusbaum C."/>
            <person name="Birren B."/>
        </authorList>
    </citation>
    <scope>NUCLEOTIDE SEQUENCE [LARGE SCALE GENOMIC DNA]</scope>
    <source>
        <strain evidence="4">DnLKV3</strain>
        <strain evidence="6">dnLKV3</strain>
    </source>
</reference>
<evidence type="ECO:0000259" key="2">
    <source>
        <dbReference type="Pfam" id="PF00498"/>
    </source>
</evidence>
<dbReference type="RefSeq" id="WP_016278332.1">
    <property type="nucleotide sequence ID" value="NZ_CAJUNV010000009.1"/>
</dbReference>
<comment type="caution">
    <text evidence="4">The sequence shown here is derived from an EMBL/GenBank/DDBJ whole genome shotgun (WGS) entry which is preliminary data.</text>
</comment>
<dbReference type="CDD" id="cd00060">
    <property type="entry name" value="FHA"/>
    <property type="match status" value="1"/>
</dbReference>
<dbReference type="HOGENOM" id="CLU_1014350_0_0_10"/>
<name>R9HYN6_9BACT</name>
<dbReference type="PATRIC" id="fig|1235788.3.peg.4218"/>
<feature type="domain" description="DZANK-type" evidence="3">
    <location>
        <begin position="3"/>
        <end position="96"/>
    </location>
</feature>
<feature type="domain" description="FHA" evidence="2">
    <location>
        <begin position="194"/>
        <end position="241"/>
    </location>
</feature>
<evidence type="ECO:0000313" key="5">
    <source>
        <dbReference type="EMBL" id="TGY69976.1"/>
    </source>
</evidence>
<protein>
    <submittedName>
        <fullName evidence="5">FHA domain-containing protein</fullName>
    </submittedName>
</protein>
<organism evidence="4 6">
    <name type="scientific">Phocaeicola sartorii</name>
    <dbReference type="NCBI Taxonomy" id="671267"/>
    <lineage>
        <taxon>Bacteria</taxon>
        <taxon>Pseudomonadati</taxon>
        <taxon>Bacteroidota</taxon>
        <taxon>Bacteroidia</taxon>
        <taxon>Bacteroidales</taxon>
        <taxon>Bacteroidaceae</taxon>
        <taxon>Phocaeicola</taxon>
    </lineage>
</organism>
<sequence>MRCKNCGWPNKPNEKVCVKCHAPLEADNEEVYNESGRGNSFAGEQQLNKTVMEQEIFGGSSYNSQKDDNLSHSEETSQCPKCGYPVRPGTEKCPNCKFSIKGSGSASHFEAGYNGPASGGGGETARRPTRMNTDDGNKNKFRGTVNPYMMNMEMDPTFVLKPLKRVNERHDFEEQEYEGKEVILNRDNTEQNNSSITSRQQAIVTRVDGHWYIEDRSEQKTTFVQAAKKVELHDGDIILLGNRLFEFHE</sequence>
<dbReference type="EMBL" id="SRYJ01000023">
    <property type="protein sequence ID" value="TGY69976.1"/>
    <property type="molecule type" value="Genomic_DNA"/>
</dbReference>
<dbReference type="EMBL" id="ASSP01000025">
    <property type="protein sequence ID" value="EOS09123.1"/>
    <property type="molecule type" value="Genomic_DNA"/>
</dbReference>
<feature type="compositionally biased region" description="Basic and acidic residues" evidence="1">
    <location>
        <begin position="65"/>
        <end position="75"/>
    </location>
</feature>
<dbReference type="GeneID" id="82155356"/>
<feature type="region of interest" description="Disordered" evidence="1">
    <location>
        <begin position="59"/>
        <end position="79"/>
    </location>
</feature>
<dbReference type="OrthoDB" id="1049481at2"/>
<dbReference type="InterPro" id="IPR008984">
    <property type="entry name" value="SMAD_FHA_dom_sf"/>
</dbReference>
<dbReference type="STRING" id="1235788.C802_04116"/>
<dbReference type="Pfam" id="PF00498">
    <property type="entry name" value="FHA"/>
    <property type="match status" value="1"/>
</dbReference>
<dbReference type="Pfam" id="PF12773">
    <property type="entry name" value="DZR"/>
    <property type="match status" value="1"/>
</dbReference>
<evidence type="ECO:0000313" key="4">
    <source>
        <dbReference type="EMBL" id="EOS09123.1"/>
    </source>
</evidence>
<dbReference type="InterPro" id="IPR025874">
    <property type="entry name" value="DZR"/>
</dbReference>
<evidence type="ECO:0000313" key="7">
    <source>
        <dbReference type="Proteomes" id="UP000310760"/>
    </source>
</evidence>
<proteinExistence type="predicted"/>
<dbReference type="Proteomes" id="UP000310760">
    <property type="component" value="Unassembled WGS sequence"/>
</dbReference>
<dbReference type="InterPro" id="IPR000253">
    <property type="entry name" value="FHA_dom"/>
</dbReference>
<feature type="region of interest" description="Disordered" evidence="1">
    <location>
        <begin position="109"/>
        <end position="143"/>
    </location>
</feature>
<gene>
    <name evidence="4" type="ORF">C802_04116</name>
    <name evidence="5" type="ORF">E5339_11485</name>
</gene>
<keyword evidence="6" id="KW-1185">Reference proteome</keyword>
<evidence type="ECO:0000256" key="1">
    <source>
        <dbReference type="SAM" id="MobiDB-lite"/>
    </source>
</evidence>